<proteinExistence type="predicted"/>
<dbReference type="Proteomes" id="UP001218208">
    <property type="component" value="Unassembled WGS sequence"/>
</dbReference>
<gene>
    <name evidence="1" type="ORF">QEG23_001778</name>
</gene>
<organism evidence="1 2">
    <name type="scientific">Stenotrophomonas maltophilia</name>
    <name type="common">Pseudomonas maltophilia</name>
    <name type="synonym">Xanthomonas maltophilia</name>
    <dbReference type="NCBI Taxonomy" id="40324"/>
    <lineage>
        <taxon>Bacteria</taxon>
        <taxon>Pseudomonadati</taxon>
        <taxon>Pseudomonadota</taxon>
        <taxon>Gammaproteobacteria</taxon>
        <taxon>Lysobacterales</taxon>
        <taxon>Lysobacteraceae</taxon>
        <taxon>Stenotrophomonas</taxon>
        <taxon>Stenotrophomonas maltophilia group</taxon>
    </lineage>
</organism>
<protein>
    <recommendedName>
        <fullName evidence="3">Lipoprotein</fullName>
    </recommendedName>
</protein>
<dbReference type="EMBL" id="ABLOJW010000008">
    <property type="protein sequence ID" value="EKT4092275.1"/>
    <property type="molecule type" value="Genomic_DNA"/>
</dbReference>
<reference evidence="1" key="1">
    <citation type="submission" date="2022-07" db="EMBL/GenBank/DDBJ databases">
        <authorList>
            <consortium name="DAFM: The Division of Animal and Food Microbiology"/>
        </authorList>
    </citation>
    <scope>NUCLEOTIDE SEQUENCE</scope>
    <source>
        <strain evidence="1">19MO01SH01-2</strain>
    </source>
</reference>
<accession>A0AAI9FUP1</accession>
<sequence>MRNSTSRKFWIAVSVIGIAVTLAACRSERCEALVTNESPSVGLAQRYFVSLMDAVNLAPESAFKSGEAWQVTIVDARPDPLHKDGDIDGSLWVDFRVRSPSSQIVSERCTSRFDVCVAHVVEKLPKKCRSPH</sequence>
<evidence type="ECO:0000313" key="2">
    <source>
        <dbReference type="Proteomes" id="UP001218208"/>
    </source>
</evidence>
<name>A0AAI9FUP1_STEMA</name>
<comment type="caution">
    <text evidence="1">The sequence shown here is derived from an EMBL/GenBank/DDBJ whole genome shotgun (WGS) entry which is preliminary data.</text>
</comment>
<dbReference type="AlphaFoldDB" id="A0AAI9FUP1"/>
<evidence type="ECO:0008006" key="3">
    <source>
        <dbReference type="Google" id="ProtNLM"/>
    </source>
</evidence>
<evidence type="ECO:0000313" key="1">
    <source>
        <dbReference type="EMBL" id="EKT4092275.1"/>
    </source>
</evidence>
<dbReference type="RefSeq" id="WP_162622014.1">
    <property type="nucleotide sequence ID" value="NZ_CP029773.1"/>
</dbReference>
<dbReference type="PROSITE" id="PS51257">
    <property type="entry name" value="PROKAR_LIPOPROTEIN"/>
    <property type="match status" value="1"/>
</dbReference>